<evidence type="ECO:0000313" key="2">
    <source>
        <dbReference type="Proteomes" id="UP000256964"/>
    </source>
</evidence>
<reference evidence="1 2" key="1">
    <citation type="journal article" date="2018" name="Biotechnol. Biofuels">
        <title>Integrative visual omics of the white-rot fungus Polyporus brumalis exposes the biotechnological potential of its oxidative enzymes for delignifying raw plant biomass.</title>
        <authorList>
            <person name="Miyauchi S."/>
            <person name="Rancon A."/>
            <person name="Drula E."/>
            <person name="Hage H."/>
            <person name="Chaduli D."/>
            <person name="Favel A."/>
            <person name="Grisel S."/>
            <person name="Henrissat B."/>
            <person name="Herpoel-Gimbert I."/>
            <person name="Ruiz-Duenas F.J."/>
            <person name="Chevret D."/>
            <person name="Hainaut M."/>
            <person name="Lin J."/>
            <person name="Wang M."/>
            <person name="Pangilinan J."/>
            <person name="Lipzen A."/>
            <person name="Lesage-Meessen L."/>
            <person name="Navarro D."/>
            <person name="Riley R."/>
            <person name="Grigoriev I.V."/>
            <person name="Zhou S."/>
            <person name="Raouche S."/>
            <person name="Rosso M.N."/>
        </authorList>
    </citation>
    <scope>NUCLEOTIDE SEQUENCE [LARGE SCALE GENOMIC DNA]</scope>
    <source>
        <strain evidence="1 2">BRFM 1820</strain>
    </source>
</reference>
<protein>
    <submittedName>
        <fullName evidence="1">Uncharacterized protein</fullName>
    </submittedName>
</protein>
<organism evidence="1 2">
    <name type="scientific">Lentinus brumalis</name>
    <dbReference type="NCBI Taxonomy" id="2498619"/>
    <lineage>
        <taxon>Eukaryota</taxon>
        <taxon>Fungi</taxon>
        <taxon>Dikarya</taxon>
        <taxon>Basidiomycota</taxon>
        <taxon>Agaricomycotina</taxon>
        <taxon>Agaricomycetes</taxon>
        <taxon>Polyporales</taxon>
        <taxon>Polyporaceae</taxon>
        <taxon>Lentinus</taxon>
    </lineage>
</organism>
<dbReference type="AlphaFoldDB" id="A0A371CHH3"/>
<name>A0A371CHH3_9APHY</name>
<gene>
    <name evidence="1" type="ORF">OH76DRAFT_1413398</name>
</gene>
<proteinExistence type="predicted"/>
<keyword evidence="2" id="KW-1185">Reference proteome</keyword>
<dbReference type="Proteomes" id="UP000256964">
    <property type="component" value="Unassembled WGS sequence"/>
</dbReference>
<dbReference type="EMBL" id="KZ857666">
    <property type="protein sequence ID" value="RDX39714.1"/>
    <property type="molecule type" value="Genomic_DNA"/>
</dbReference>
<evidence type="ECO:0000313" key="1">
    <source>
        <dbReference type="EMBL" id="RDX39714.1"/>
    </source>
</evidence>
<sequence length="76" mass="7999">MLLLVPDALSASPARQTAPGASDALWTAYHTTAPAPRASPGTPNPSCSAVLKHNGHHCTISPGRRLDACQQRCKLR</sequence>
<accession>A0A371CHH3</accession>